<dbReference type="Proteomes" id="UP000320176">
    <property type="component" value="Unassembled WGS sequence"/>
</dbReference>
<evidence type="ECO:0000313" key="2">
    <source>
        <dbReference type="Proteomes" id="UP000320176"/>
    </source>
</evidence>
<proteinExistence type="predicted"/>
<dbReference type="AlphaFoldDB" id="A0A5C6AGS4"/>
<gene>
    <name evidence="1" type="ORF">Pla52n_47810</name>
</gene>
<dbReference type="OrthoDB" id="1160422at2"/>
<reference evidence="1 2" key="1">
    <citation type="submission" date="2019-02" db="EMBL/GenBank/DDBJ databases">
        <title>Deep-cultivation of Planctomycetes and their phenomic and genomic characterization uncovers novel biology.</title>
        <authorList>
            <person name="Wiegand S."/>
            <person name="Jogler M."/>
            <person name="Boedeker C."/>
            <person name="Pinto D."/>
            <person name="Vollmers J."/>
            <person name="Rivas-Marin E."/>
            <person name="Kohn T."/>
            <person name="Peeters S.H."/>
            <person name="Heuer A."/>
            <person name="Rast P."/>
            <person name="Oberbeckmann S."/>
            <person name="Bunk B."/>
            <person name="Jeske O."/>
            <person name="Meyerdierks A."/>
            <person name="Storesund J.E."/>
            <person name="Kallscheuer N."/>
            <person name="Luecker S."/>
            <person name="Lage O.M."/>
            <person name="Pohl T."/>
            <person name="Merkel B.J."/>
            <person name="Hornburger P."/>
            <person name="Mueller R.-W."/>
            <person name="Bruemmer F."/>
            <person name="Labrenz M."/>
            <person name="Spormann A.M."/>
            <person name="Op Den Camp H."/>
            <person name="Overmann J."/>
            <person name="Amann R."/>
            <person name="Jetten M.S.M."/>
            <person name="Mascher T."/>
            <person name="Medema M.H."/>
            <person name="Devos D.P."/>
            <person name="Kaster A.-K."/>
            <person name="Ovreas L."/>
            <person name="Rohde M."/>
            <person name="Galperin M.Y."/>
            <person name="Jogler C."/>
        </authorList>
    </citation>
    <scope>NUCLEOTIDE SEQUENCE [LARGE SCALE GENOMIC DNA]</scope>
    <source>
        <strain evidence="1 2">Pla52n</strain>
    </source>
</reference>
<accession>A0A5C6AGS4</accession>
<keyword evidence="2" id="KW-1185">Reference proteome</keyword>
<name>A0A5C6AGS4_9BACT</name>
<comment type="caution">
    <text evidence="1">The sequence shown here is derived from an EMBL/GenBank/DDBJ whole genome shotgun (WGS) entry which is preliminary data.</text>
</comment>
<sequence>MTATQVSIVEAIERGSLGPFALGVSRHIVGEVLGEPTDATFANRKRTSCIWRYGTVEFHFNHDLLTLIHCDADALFDGGPSLIIEPWKLRLKMPLDELKSILDAKDLYYTGCDDPYAPECVLRLDSGFSVGFVLDPSAGLGSTGLTSWSIIKNG</sequence>
<evidence type="ECO:0000313" key="1">
    <source>
        <dbReference type="EMBL" id="TWT98271.1"/>
    </source>
</evidence>
<dbReference type="RefSeq" id="WP_146521891.1">
    <property type="nucleotide sequence ID" value="NZ_CP151726.1"/>
</dbReference>
<dbReference type="EMBL" id="SJPN01000006">
    <property type="protein sequence ID" value="TWT98271.1"/>
    <property type="molecule type" value="Genomic_DNA"/>
</dbReference>
<protein>
    <submittedName>
        <fullName evidence="1">Uncharacterized protein</fullName>
    </submittedName>
</protein>
<organism evidence="1 2">
    <name type="scientific">Stieleria varia</name>
    <dbReference type="NCBI Taxonomy" id="2528005"/>
    <lineage>
        <taxon>Bacteria</taxon>
        <taxon>Pseudomonadati</taxon>
        <taxon>Planctomycetota</taxon>
        <taxon>Planctomycetia</taxon>
        <taxon>Pirellulales</taxon>
        <taxon>Pirellulaceae</taxon>
        <taxon>Stieleria</taxon>
    </lineage>
</organism>